<dbReference type="PATRIC" id="fig|1429439.4.peg.8617"/>
<evidence type="ECO:0000313" key="2">
    <source>
        <dbReference type="Proteomes" id="UP000019140"/>
    </source>
</evidence>
<accession>W4L3X3</accession>
<dbReference type="InterPro" id="IPR025528">
    <property type="entry name" value="BrnA_antitoxin"/>
</dbReference>
<keyword evidence="2" id="KW-1185">Reference proteome</keyword>
<comment type="caution">
    <text evidence="1">The sequence shown here is derived from an EMBL/GenBank/DDBJ whole genome shotgun (WGS) entry which is preliminary data.</text>
</comment>
<evidence type="ECO:0000313" key="1">
    <source>
        <dbReference type="EMBL" id="ETW92360.1"/>
    </source>
</evidence>
<name>W4L3X3_9BACT</name>
<reference evidence="1 2" key="1">
    <citation type="journal article" date="2014" name="Nature">
        <title>An environmental bacterial taxon with a large and distinct metabolic repertoire.</title>
        <authorList>
            <person name="Wilson M.C."/>
            <person name="Mori T."/>
            <person name="Ruckert C."/>
            <person name="Uria A.R."/>
            <person name="Helf M.J."/>
            <person name="Takada K."/>
            <person name="Gernert C."/>
            <person name="Steffens U.A."/>
            <person name="Heycke N."/>
            <person name="Schmitt S."/>
            <person name="Rinke C."/>
            <person name="Helfrich E.J."/>
            <person name="Brachmann A.O."/>
            <person name="Gurgui C."/>
            <person name="Wakimoto T."/>
            <person name="Kracht M."/>
            <person name="Crusemann M."/>
            <person name="Hentschel U."/>
            <person name="Abe I."/>
            <person name="Matsunaga S."/>
            <person name="Kalinowski J."/>
            <person name="Takeyama H."/>
            <person name="Piel J."/>
        </authorList>
    </citation>
    <scope>NUCLEOTIDE SEQUENCE [LARGE SCALE GENOMIC DNA]</scope>
    <source>
        <strain evidence="2">TSY2</strain>
    </source>
</reference>
<protein>
    <recommendedName>
        <fullName evidence="3">3-oxoacyl-ACP synthase</fullName>
    </recommendedName>
</protein>
<evidence type="ECO:0008006" key="3">
    <source>
        <dbReference type="Google" id="ProtNLM"/>
    </source>
</evidence>
<dbReference type="AlphaFoldDB" id="W4L3X3"/>
<organism evidence="1 2">
    <name type="scientific">Candidatus Entotheonella gemina</name>
    <dbReference type="NCBI Taxonomy" id="1429439"/>
    <lineage>
        <taxon>Bacteria</taxon>
        <taxon>Pseudomonadati</taxon>
        <taxon>Nitrospinota/Tectimicrobiota group</taxon>
        <taxon>Candidatus Tectimicrobiota</taxon>
        <taxon>Candidatus Entotheonellia</taxon>
        <taxon>Candidatus Entotheonellales</taxon>
        <taxon>Candidatus Entotheonellaceae</taxon>
        <taxon>Candidatus Entotheonella</taxon>
    </lineage>
</organism>
<dbReference type="Pfam" id="PF14384">
    <property type="entry name" value="BrnA_antitoxin"/>
    <property type="match status" value="1"/>
</dbReference>
<dbReference type="EMBL" id="AZHX01002942">
    <property type="protein sequence ID" value="ETW92360.1"/>
    <property type="molecule type" value="Genomic_DNA"/>
</dbReference>
<dbReference type="HOGENOM" id="CLU_140900_1_2_7"/>
<dbReference type="Proteomes" id="UP000019140">
    <property type="component" value="Unassembled WGS sequence"/>
</dbReference>
<gene>
    <name evidence="1" type="ORF">ETSY2_53650</name>
</gene>
<proteinExistence type="predicted"/>
<sequence length="84" mass="9582">MSISPERLKAIEAIRDEDIDYSDIPATDAAFWADADLRLPTSHQGIYIHLEPDILAWLKQQGPDYQTRINTILRAYMVAQQAKP</sequence>